<reference evidence="4" key="1">
    <citation type="submission" date="2020-10" db="EMBL/GenBank/DDBJ databases">
        <authorList>
            <person name="Gilroy R."/>
        </authorList>
    </citation>
    <scope>NUCLEOTIDE SEQUENCE</scope>
    <source>
        <strain evidence="4">CHK152-2871</strain>
    </source>
</reference>
<dbReference type="InterPro" id="IPR017853">
    <property type="entry name" value="GH"/>
</dbReference>
<evidence type="ECO:0000313" key="4">
    <source>
        <dbReference type="EMBL" id="HIS73460.1"/>
    </source>
</evidence>
<evidence type="ECO:0000259" key="3">
    <source>
        <dbReference type="SMART" id="SM00642"/>
    </source>
</evidence>
<sequence length="751" mass="84984">MSLVINPVAQKYILASLVSKTKKQMNNQNYNSRISFTSSKASSAISAQALSNTKRSLIASAKTRLGANYNPETNSLDFKLASDNAQDVILCIFDKPQGEDAKINIKMAKQPDSNIFETSVPIGELTDGTKPVYYGYRVFGKNWQYDDNFFNDPKSGFKSLVDKEGNRFNPNKLAFDPYTKELSHLPSDNPKGEDVFIVSEENCFEDNAKYAPKSVFVPIADTIIPKASPRLLSDEVIGEVHIKDLSINEDVQGAGTYLGAKNMAKKLKDLGFTMIEFLPLTEFDDGQGGGNYWGYMPLGYFAPAKKYASDKSEGAALREFREMIKEFHNNNLKVCMDVVYNHTGEAGLVDNDINKARQFGFSLIDNQMYYKQKEGKYNSNSGCGNDMNVAQDEVMNLVADSVAFWAKQGVDAFRFDLAAGLMDTDKSEKTYYDGAKSLAGKLSQMLKQRGIKVLEPNQKGEGIYLIAEPWTCGGDNSYQIGRFTREWAQWNDIAREAIKKDSTFPFTLTPRALRNVLEGSYDVLGGGDKSINYAYSHDGFNLVDGNSFKSAPDCWHYATDYNGDKNRQEKAMKKQIALTLLSKGTPMLQVGDVIGHSKNGEDNSYNRDDKTNYLDFSKAQDPNSREYRIREFTKRMIDFRKEHKELRQGIYNKNIQYFKPDGSYAQAWDKWYWDNVNSNIICYKITDGSDLFFSSSSDEHQIDVKLPQAQEGKSWYLVCDTSREQSFIDHDEKIDYNYVQAPHSLLIFQQR</sequence>
<dbReference type="AlphaFoldDB" id="A0A9D1JWV5"/>
<feature type="domain" description="Glycosyl hydrolase family 13 catalytic" evidence="3">
    <location>
        <begin position="248"/>
        <end position="640"/>
    </location>
</feature>
<dbReference type="SUPFAM" id="SSF51011">
    <property type="entry name" value="Glycosyl hydrolase domain"/>
    <property type="match status" value="1"/>
</dbReference>
<feature type="region of interest" description="Disordered" evidence="2">
    <location>
        <begin position="596"/>
        <end position="617"/>
    </location>
</feature>
<dbReference type="InterPro" id="IPR013783">
    <property type="entry name" value="Ig-like_fold"/>
</dbReference>
<evidence type="ECO:0000256" key="1">
    <source>
        <dbReference type="ARBA" id="ARBA00008061"/>
    </source>
</evidence>
<dbReference type="SUPFAM" id="SSF81296">
    <property type="entry name" value="E set domains"/>
    <property type="match status" value="1"/>
</dbReference>
<name>A0A9D1JWV5_9BACT</name>
<protein>
    <recommendedName>
        <fullName evidence="3">Glycosyl hydrolase family 13 catalytic domain-containing protein</fullName>
    </recommendedName>
</protein>
<dbReference type="InterPro" id="IPR006047">
    <property type="entry name" value="GH13_cat_dom"/>
</dbReference>
<organism evidence="4 5">
    <name type="scientific">Candidatus Galligastranaerophilus intestinavium</name>
    <dbReference type="NCBI Taxonomy" id="2840836"/>
    <lineage>
        <taxon>Bacteria</taxon>
        <taxon>Candidatus Galligastranaerophilus</taxon>
    </lineage>
</organism>
<dbReference type="SUPFAM" id="SSF51445">
    <property type="entry name" value="(Trans)glycosidases"/>
    <property type="match status" value="1"/>
</dbReference>
<dbReference type="InterPro" id="IPR013780">
    <property type="entry name" value="Glyco_hydro_b"/>
</dbReference>
<proteinExistence type="inferred from homology"/>
<dbReference type="Proteomes" id="UP000886865">
    <property type="component" value="Unassembled WGS sequence"/>
</dbReference>
<evidence type="ECO:0000256" key="2">
    <source>
        <dbReference type="SAM" id="MobiDB-lite"/>
    </source>
</evidence>
<dbReference type="GO" id="GO:0005975">
    <property type="term" value="P:carbohydrate metabolic process"/>
    <property type="evidence" value="ECO:0007669"/>
    <property type="project" value="InterPro"/>
</dbReference>
<evidence type="ECO:0000313" key="5">
    <source>
        <dbReference type="Proteomes" id="UP000886865"/>
    </source>
</evidence>
<dbReference type="SMART" id="SM00642">
    <property type="entry name" value="Aamy"/>
    <property type="match status" value="1"/>
</dbReference>
<dbReference type="Gene3D" id="3.20.20.80">
    <property type="entry name" value="Glycosidases"/>
    <property type="match status" value="1"/>
</dbReference>
<dbReference type="PANTHER" id="PTHR43002">
    <property type="entry name" value="GLYCOGEN DEBRANCHING ENZYME"/>
    <property type="match status" value="1"/>
</dbReference>
<dbReference type="Gene3D" id="2.60.40.10">
    <property type="entry name" value="Immunoglobulins"/>
    <property type="match status" value="1"/>
</dbReference>
<dbReference type="Gene3D" id="2.60.40.1180">
    <property type="entry name" value="Golgi alpha-mannosidase II"/>
    <property type="match status" value="1"/>
</dbReference>
<gene>
    <name evidence="4" type="ORF">IAA86_00385</name>
</gene>
<dbReference type="Pfam" id="PF00128">
    <property type="entry name" value="Alpha-amylase"/>
    <property type="match status" value="1"/>
</dbReference>
<comment type="caution">
    <text evidence="4">The sequence shown here is derived from an EMBL/GenBank/DDBJ whole genome shotgun (WGS) entry which is preliminary data.</text>
</comment>
<comment type="similarity">
    <text evidence="1">Belongs to the glycosyl hydrolase 13 family.</text>
</comment>
<reference evidence="4" key="2">
    <citation type="journal article" date="2021" name="PeerJ">
        <title>Extensive microbial diversity within the chicken gut microbiome revealed by metagenomics and culture.</title>
        <authorList>
            <person name="Gilroy R."/>
            <person name="Ravi A."/>
            <person name="Getino M."/>
            <person name="Pursley I."/>
            <person name="Horton D.L."/>
            <person name="Alikhan N.F."/>
            <person name="Baker D."/>
            <person name="Gharbi K."/>
            <person name="Hall N."/>
            <person name="Watson M."/>
            <person name="Adriaenssens E.M."/>
            <person name="Foster-Nyarko E."/>
            <person name="Jarju S."/>
            <person name="Secka A."/>
            <person name="Antonio M."/>
            <person name="Oren A."/>
            <person name="Chaudhuri R.R."/>
            <person name="La Ragione R."/>
            <person name="Hildebrand F."/>
            <person name="Pallen M.J."/>
        </authorList>
    </citation>
    <scope>NUCLEOTIDE SEQUENCE</scope>
    <source>
        <strain evidence="4">CHK152-2871</strain>
    </source>
</reference>
<dbReference type="InterPro" id="IPR014756">
    <property type="entry name" value="Ig_E-set"/>
</dbReference>
<feature type="compositionally biased region" description="Basic and acidic residues" evidence="2">
    <location>
        <begin position="598"/>
        <end position="612"/>
    </location>
</feature>
<dbReference type="EMBL" id="DVJQ01000002">
    <property type="protein sequence ID" value="HIS73460.1"/>
    <property type="molecule type" value="Genomic_DNA"/>
</dbReference>
<accession>A0A9D1JWV5</accession>